<dbReference type="OrthoDB" id="7836272at2"/>
<dbReference type="InterPro" id="IPR011330">
    <property type="entry name" value="Glyco_hydro/deAcase_b/a-brl"/>
</dbReference>
<gene>
    <name evidence="1" type="ORF">MYP_1021</name>
</gene>
<keyword evidence="2" id="KW-1185">Reference proteome</keyword>
<sequence>MPGYFVISLDFELLWGVKDHRTKEDYGENILGARKAIPLMLDLFERKEIHVSWATVGFLFYDKKKELLESFPLVKPEYQNTKLSNYNQLSDLGDDEQSDPYHYGKSLIRLIQSKKCQDIETHTFSHYYCQEPYKKERAFEADIKAAVSAGEGLGVKVKSIVFPRNQVNKEYLQILAENGIIAYRGNPDSYYYNARSQRENTKFKRIVRLLDAYIPLIKISNPSLQEMVPIAPVNIAASRFLRPYSSNLFFLERLKMKRIKREMYQAAVANTIYHLWWHPHNFGKSTNQNIEQLEELLNWYTYLNKQFGMVSASMTEMATQVLNNHKTI</sequence>
<comment type="caution">
    <text evidence="1">The sequence shown here is derived from an EMBL/GenBank/DDBJ whole genome shotgun (WGS) entry which is preliminary data.</text>
</comment>
<protein>
    <recommendedName>
        <fullName evidence="3">Polysaccharide deacetylase</fullName>
    </recommendedName>
</protein>
<reference evidence="1 2" key="1">
    <citation type="submission" date="2014-09" db="EMBL/GenBank/DDBJ databases">
        <title>Sporocytophaga myxococcoides PG-01 genome sequencing.</title>
        <authorList>
            <person name="Liu L."/>
            <person name="Gao P.J."/>
            <person name="Chen G.J."/>
            <person name="Wang L.S."/>
        </authorList>
    </citation>
    <scope>NUCLEOTIDE SEQUENCE [LARGE SCALE GENOMIC DNA]</scope>
    <source>
        <strain evidence="1 2">PG-01</strain>
    </source>
</reference>
<dbReference type="AlphaFoldDB" id="A0A098LCM3"/>
<name>A0A098LCM3_9BACT</name>
<dbReference type="STRING" id="153721.MYP_1021"/>
<dbReference type="CDD" id="cd10929">
    <property type="entry name" value="CE4_u5"/>
    <property type="match status" value="1"/>
</dbReference>
<evidence type="ECO:0000313" key="2">
    <source>
        <dbReference type="Proteomes" id="UP000030185"/>
    </source>
</evidence>
<organism evidence="1 2">
    <name type="scientific">Sporocytophaga myxococcoides</name>
    <dbReference type="NCBI Taxonomy" id="153721"/>
    <lineage>
        <taxon>Bacteria</taxon>
        <taxon>Pseudomonadati</taxon>
        <taxon>Bacteroidota</taxon>
        <taxon>Cytophagia</taxon>
        <taxon>Cytophagales</taxon>
        <taxon>Cytophagaceae</taxon>
        <taxon>Sporocytophaga</taxon>
    </lineage>
</organism>
<proteinExistence type="predicted"/>
<accession>A0A098LCM3</accession>
<dbReference type="Gene3D" id="3.20.20.370">
    <property type="entry name" value="Glycoside hydrolase/deacetylase"/>
    <property type="match status" value="1"/>
</dbReference>
<dbReference type="Proteomes" id="UP000030185">
    <property type="component" value="Unassembled WGS sequence"/>
</dbReference>
<dbReference type="GO" id="GO:0005975">
    <property type="term" value="P:carbohydrate metabolic process"/>
    <property type="evidence" value="ECO:0007669"/>
    <property type="project" value="InterPro"/>
</dbReference>
<evidence type="ECO:0008006" key="3">
    <source>
        <dbReference type="Google" id="ProtNLM"/>
    </source>
</evidence>
<dbReference type="eggNOG" id="COG0726">
    <property type="taxonomic scope" value="Bacteria"/>
</dbReference>
<evidence type="ECO:0000313" key="1">
    <source>
        <dbReference type="EMBL" id="GAL83793.1"/>
    </source>
</evidence>
<dbReference type="EMBL" id="BBLT01000002">
    <property type="protein sequence ID" value="GAL83793.1"/>
    <property type="molecule type" value="Genomic_DNA"/>
</dbReference>
<dbReference type="SUPFAM" id="SSF88713">
    <property type="entry name" value="Glycoside hydrolase/deacetylase"/>
    <property type="match status" value="1"/>
</dbReference>
<dbReference type="RefSeq" id="WP_045459444.1">
    <property type="nucleotide sequence ID" value="NZ_BBLT01000002.1"/>
</dbReference>